<dbReference type="GO" id="GO:0004497">
    <property type="term" value="F:monooxygenase activity"/>
    <property type="evidence" value="ECO:0007669"/>
    <property type="project" value="UniProtKB-KW"/>
</dbReference>
<protein>
    <submittedName>
        <fullName evidence="6">LLM class flavin-dependent oxidoreductase</fullName>
    </submittedName>
</protein>
<reference evidence="6" key="1">
    <citation type="submission" date="2020-08" db="EMBL/GenBank/DDBJ databases">
        <authorList>
            <person name="Hu Y."/>
            <person name="Nguyen S.V."/>
            <person name="Li F."/>
            <person name="Fanning S."/>
        </authorList>
    </citation>
    <scope>NUCLEOTIDE SEQUENCE</scope>
    <source>
        <strain evidence="6">SYSU D8009</strain>
    </source>
</reference>
<evidence type="ECO:0000256" key="1">
    <source>
        <dbReference type="ARBA" id="ARBA00010426"/>
    </source>
</evidence>
<evidence type="ECO:0000313" key="7">
    <source>
        <dbReference type="Proteomes" id="UP000600101"/>
    </source>
</evidence>
<sequence>MRLGLFIMPLHPPERPMAETLAEDTEKSLLADRLGFHELWVGEHFSASSEPIASPLIFMAGLAPRTNLTFGTGVINLPNHHPAIVAAEVAQFDQMTGGRFIMGIGPGGLASDWELFGNTDPAQRGKRMVESIDTILAIWAQDPPYDIAGARITEAIIPEFGVGTMPKPCQRPHPPIAITARSVDSFGVRMAAQRGWSVVSANFVAERVVEGHWQTMRAASGAAASGADWRVSRNFCIAATDAEARDRIFDAKGANRYYFHYLSTLARRAGQLATLKPAADTPDAAVTLEAIIDDCVISGSPRTVLDRLIAFRERVGPFGHLLMAGLDWSGPNAAWEQETMRRLAEEVMPRFRQHVAATKAG</sequence>
<evidence type="ECO:0000256" key="2">
    <source>
        <dbReference type="ARBA" id="ARBA00022630"/>
    </source>
</evidence>
<dbReference type="AlphaFoldDB" id="A0A9X0UEY0"/>
<dbReference type="PANTHER" id="PTHR30137">
    <property type="entry name" value="LUCIFERASE-LIKE MONOOXYGENASE"/>
    <property type="match status" value="1"/>
</dbReference>
<dbReference type="PANTHER" id="PTHR30137:SF16">
    <property type="entry name" value="BLL0895 PROTEIN"/>
    <property type="match status" value="1"/>
</dbReference>
<dbReference type="SUPFAM" id="SSF51679">
    <property type="entry name" value="Bacterial luciferase-like"/>
    <property type="match status" value="1"/>
</dbReference>
<dbReference type="InterPro" id="IPR011251">
    <property type="entry name" value="Luciferase-like_dom"/>
</dbReference>
<evidence type="ECO:0000259" key="5">
    <source>
        <dbReference type="Pfam" id="PF00296"/>
    </source>
</evidence>
<evidence type="ECO:0000313" key="6">
    <source>
        <dbReference type="EMBL" id="MBC4013885.1"/>
    </source>
</evidence>
<keyword evidence="4" id="KW-0503">Monooxygenase</keyword>
<name>A0A9X0UEY0_9PROT</name>
<keyword evidence="7" id="KW-1185">Reference proteome</keyword>
<dbReference type="Proteomes" id="UP000600101">
    <property type="component" value="Unassembled WGS sequence"/>
</dbReference>
<proteinExistence type="inferred from homology"/>
<keyword evidence="3" id="KW-0560">Oxidoreductase</keyword>
<dbReference type="GO" id="GO:0016705">
    <property type="term" value="F:oxidoreductase activity, acting on paired donors, with incorporation or reduction of molecular oxygen"/>
    <property type="evidence" value="ECO:0007669"/>
    <property type="project" value="InterPro"/>
</dbReference>
<dbReference type="Pfam" id="PF00296">
    <property type="entry name" value="Bac_luciferase"/>
    <property type="match status" value="1"/>
</dbReference>
<accession>A0A9X0UEY0</accession>
<keyword evidence="2" id="KW-0285">Flavoprotein</keyword>
<dbReference type="GO" id="GO:0005829">
    <property type="term" value="C:cytosol"/>
    <property type="evidence" value="ECO:0007669"/>
    <property type="project" value="TreeGrafter"/>
</dbReference>
<feature type="domain" description="Luciferase-like" evidence="5">
    <location>
        <begin position="1"/>
        <end position="314"/>
    </location>
</feature>
<dbReference type="Gene3D" id="3.20.20.30">
    <property type="entry name" value="Luciferase-like domain"/>
    <property type="match status" value="1"/>
</dbReference>
<dbReference type="EMBL" id="JACOMF010000001">
    <property type="protein sequence ID" value="MBC4013885.1"/>
    <property type="molecule type" value="Genomic_DNA"/>
</dbReference>
<evidence type="ECO:0000256" key="4">
    <source>
        <dbReference type="ARBA" id="ARBA00023033"/>
    </source>
</evidence>
<dbReference type="InterPro" id="IPR050766">
    <property type="entry name" value="Bact_Lucif_Oxidored"/>
</dbReference>
<evidence type="ECO:0000256" key="3">
    <source>
        <dbReference type="ARBA" id="ARBA00023002"/>
    </source>
</evidence>
<organism evidence="6 7">
    <name type="scientific">Siccirubricoccus deserti</name>
    <dbReference type="NCBI Taxonomy" id="2013562"/>
    <lineage>
        <taxon>Bacteria</taxon>
        <taxon>Pseudomonadati</taxon>
        <taxon>Pseudomonadota</taxon>
        <taxon>Alphaproteobacteria</taxon>
        <taxon>Acetobacterales</taxon>
        <taxon>Roseomonadaceae</taxon>
        <taxon>Siccirubricoccus</taxon>
    </lineage>
</organism>
<dbReference type="InterPro" id="IPR036661">
    <property type="entry name" value="Luciferase-like_sf"/>
</dbReference>
<gene>
    <name evidence="6" type="ORF">H7965_01000</name>
</gene>
<comment type="similarity">
    <text evidence="1">Belongs to the bacterial luciferase oxidoreductase family.</text>
</comment>
<comment type="caution">
    <text evidence="6">The sequence shown here is derived from an EMBL/GenBank/DDBJ whole genome shotgun (WGS) entry which is preliminary data.</text>
</comment>
<dbReference type="RefSeq" id="WP_186768650.1">
    <property type="nucleotide sequence ID" value="NZ_JACOMF010000001.1"/>
</dbReference>